<dbReference type="InterPro" id="IPR036582">
    <property type="entry name" value="Mao_N_sf"/>
</dbReference>
<feature type="domain" description="Copper amine oxidase-like N-terminal" evidence="2">
    <location>
        <begin position="415"/>
        <end position="520"/>
    </location>
</feature>
<dbReference type="Gene3D" id="3.30.457.10">
    <property type="entry name" value="Copper amine oxidase-like, N-terminal domain"/>
    <property type="match status" value="1"/>
</dbReference>
<dbReference type="AlphaFoldDB" id="A0A7X3FMT3"/>
<comment type="caution">
    <text evidence="3">The sequence shown here is derived from an EMBL/GenBank/DDBJ whole genome shotgun (WGS) entry which is preliminary data.</text>
</comment>
<organism evidence="3 4">
    <name type="scientific">Paenibacillus lutrae</name>
    <dbReference type="NCBI Taxonomy" id="2078573"/>
    <lineage>
        <taxon>Bacteria</taxon>
        <taxon>Bacillati</taxon>
        <taxon>Bacillota</taxon>
        <taxon>Bacilli</taxon>
        <taxon>Bacillales</taxon>
        <taxon>Paenibacillaceae</taxon>
        <taxon>Paenibacillus</taxon>
    </lineage>
</organism>
<dbReference type="Proteomes" id="UP000490800">
    <property type="component" value="Unassembled WGS sequence"/>
</dbReference>
<dbReference type="OrthoDB" id="2657432at2"/>
<gene>
    <name evidence="3" type="ORF">EDM21_23760</name>
</gene>
<keyword evidence="4" id="KW-1185">Reference proteome</keyword>
<sequence length="531" mass="57937">MKSFRTKWIATLLALVLLLPSAAFAHTPSPGGAGADLRSSLGQMFGDHALLAAFTMQKGIDGKADFNQSAAALNANTDEITAAIASVYGKEAGTAFKPIWASHIGFFVDYVKATGAKDEAARQKALADLEVYRMKQAEFFASANPNLPKEAVASSLKIHINHLLVAFDSYAAKDYDKAYEQIHTAYVHMFETGDTIAGAIAAQFPDKFAPASVKNPASDVRSLLERVLGEHATLAVIAMQKGIDGAADFNQAAGSLNANTDELTRAVSSVYGDEAGQAFKTIWSSHIGYFVDYVKATAAKDETARQKALSDLEAYRMKQAKFFEDANPEYFKKDVIAEGLKTHIRHLLAAFDSYAAKDYDNAHKNAREAYAHMIPTGAMLASGIVAQFPDKFHGGDQGSMTPVVKFQIGSQTLMLDQKAVMMDVAPFIKQEWSFIPLRYLAEGIGAEVTWDAATQTAWVKAGKDMATFWVGKNYMELNGKKMEIGTPVFLEGGRTQVPVRFIAELFGWDVKWENTARTIQLTKKEAAHTQH</sequence>
<proteinExistence type="predicted"/>
<evidence type="ECO:0000313" key="3">
    <source>
        <dbReference type="EMBL" id="MVP02502.1"/>
    </source>
</evidence>
<dbReference type="SUPFAM" id="SSF55383">
    <property type="entry name" value="Copper amine oxidase, domain N"/>
    <property type="match status" value="1"/>
</dbReference>
<protein>
    <submittedName>
        <fullName evidence="3">Copper amine oxidase N-terminal domain-containing protein</fullName>
    </submittedName>
</protein>
<feature type="signal peptide" evidence="1">
    <location>
        <begin position="1"/>
        <end position="25"/>
    </location>
</feature>
<name>A0A7X3FMT3_9BACL</name>
<evidence type="ECO:0000259" key="2">
    <source>
        <dbReference type="Pfam" id="PF07833"/>
    </source>
</evidence>
<feature type="chain" id="PRO_5031117716" evidence="1">
    <location>
        <begin position="26"/>
        <end position="531"/>
    </location>
</feature>
<dbReference type="RefSeq" id="WP_157338855.1">
    <property type="nucleotide sequence ID" value="NZ_RHLK01000026.1"/>
</dbReference>
<evidence type="ECO:0000313" key="4">
    <source>
        <dbReference type="Proteomes" id="UP000490800"/>
    </source>
</evidence>
<evidence type="ECO:0000256" key="1">
    <source>
        <dbReference type="SAM" id="SignalP"/>
    </source>
</evidence>
<dbReference type="Pfam" id="PF07833">
    <property type="entry name" value="Cu_amine_oxidN1"/>
    <property type="match status" value="1"/>
</dbReference>
<reference evidence="3 4" key="1">
    <citation type="journal article" date="2019" name="Microorganisms">
        <title>Paenibacillus lutrae sp. nov., A Chitinolytic Species Isolated from A River Otter in Castril Natural Park, Granada, Spain.</title>
        <authorList>
            <person name="Rodriguez M."/>
            <person name="Reina J.C."/>
            <person name="Bejar V."/>
            <person name="Llamas I."/>
        </authorList>
    </citation>
    <scope>NUCLEOTIDE SEQUENCE [LARGE SCALE GENOMIC DNA]</scope>
    <source>
        <strain evidence="3 4">N10</strain>
    </source>
</reference>
<dbReference type="InterPro" id="IPR012854">
    <property type="entry name" value="Cu_amine_oxidase-like_N"/>
</dbReference>
<dbReference type="EMBL" id="RHLK01000026">
    <property type="protein sequence ID" value="MVP02502.1"/>
    <property type="molecule type" value="Genomic_DNA"/>
</dbReference>
<keyword evidence="1" id="KW-0732">Signal</keyword>
<accession>A0A7X3FMT3</accession>